<name>A0A1U7JGB0_9HYPH</name>
<evidence type="ECO:0000313" key="2">
    <source>
        <dbReference type="Proteomes" id="UP000185783"/>
    </source>
</evidence>
<sequence length="157" mass="17767">MIYGQLENMAHEISVVPGIVLEGLRFLEGKDFASLPAGRIDIDGDRVFALVQDYRTKPETEVRPEAHSRYLDIQFIASGCEKIGFASSTDAPPAVEDYSEERDIRFYDHVPHESSLLMTAGSYAVFFPWDIHRPGCSISEPCDVRKILVKIDMHHNR</sequence>
<dbReference type="Proteomes" id="UP000185783">
    <property type="component" value="Unassembled WGS sequence"/>
</dbReference>
<dbReference type="PANTHER" id="PTHR34986:SF1">
    <property type="entry name" value="PROTEIN YIAL"/>
    <property type="match status" value="1"/>
</dbReference>
<dbReference type="RefSeq" id="WP_028481545.1">
    <property type="nucleotide sequence ID" value="NZ_LVVZ01000018.1"/>
</dbReference>
<dbReference type="InterPro" id="IPR037012">
    <property type="entry name" value="NanQ/TabA/YiaL_sf"/>
</dbReference>
<gene>
    <name evidence="1" type="ORF">A3843_11455</name>
</gene>
<keyword evidence="2" id="KW-1185">Reference proteome</keyword>
<evidence type="ECO:0008006" key="3">
    <source>
        <dbReference type="Google" id="ProtNLM"/>
    </source>
</evidence>
<dbReference type="NCBIfam" id="TIGR00022">
    <property type="entry name" value="YhcH/YjgK/YiaL family protein"/>
    <property type="match status" value="1"/>
</dbReference>
<dbReference type="Gene3D" id="2.60.120.370">
    <property type="entry name" value="YhcH/YjgK/YiaL"/>
    <property type="match status" value="1"/>
</dbReference>
<dbReference type="GO" id="GO:0005829">
    <property type="term" value="C:cytosol"/>
    <property type="evidence" value="ECO:0007669"/>
    <property type="project" value="TreeGrafter"/>
</dbReference>
<reference evidence="1 2" key="1">
    <citation type="submission" date="2016-03" db="EMBL/GenBank/DDBJ databases">
        <title>Genome sequence of Nesiotobacter sp. nov., a moderately halophilic alphaproteobacterium isolated from the Yellow Sea, China.</title>
        <authorList>
            <person name="Zhang G."/>
            <person name="Zhang R."/>
        </authorList>
    </citation>
    <scope>NUCLEOTIDE SEQUENCE [LARGE SCALE GENOMIC DNA]</scope>
    <source>
        <strain evidence="1 2">WB1-6</strain>
    </source>
</reference>
<dbReference type="Pfam" id="PF04074">
    <property type="entry name" value="DUF386"/>
    <property type="match status" value="1"/>
</dbReference>
<evidence type="ECO:0000313" key="1">
    <source>
        <dbReference type="EMBL" id="OKL43735.1"/>
    </source>
</evidence>
<protein>
    <recommendedName>
        <fullName evidence="3">Toxin-antitoxin biofilm protein TabA</fullName>
    </recommendedName>
</protein>
<proteinExistence type="predicted"/>
<dbReference type="SUPFAM" id="SSF51197">
    <property type="entry name" value="Clavaminate synthase-like"/>
    <property type="match status" value="1"/>
</dbReference>
<dbReference type="PANTHER" id="PTHR34986">
    <property type="entry name" value="EVOLVED BETA-GALACTOSIDASE SUBUNIT BETA"/>
    <property type="match status" value="1"/>
</dbReference>
<dbReference type="STRING" id="197461.A3843_11455"/>
<accession>A0A1U7JGB0</accession>
<organism evidence="1 2">
    <name type="scientific">Pseudovibrio exalbescens</name>
    <dbReference type="NCBI Taxonomy" id="197461"/>
    <lineage>
        <taxon>Bacteria</taxon>
        <taxon>Pseudomonadati</taxon>
        <taxon>Pseudomonadota</taxon>
        <taxon>Alphaproteobacteria</taxon>
        <taxon>Hyphomicrobiales</taxon>
        <taxon>Stappiaceae</taxon>
        <taxon>Pseudovibrio</taxon>
    </lineage>
</organism>
<comment type="caution">
    <text evidence="1">The sequence shown here is derived from an EMBL/GenBank/DDBJ whole genome shotgun (WGS) entry which is preliminary data.</text>
</comment>
<dbReference type="AlphaFoldDB" id="A0A1U7JGB0"/>
<dbReference type="InterPro" id="IPR004375">
    <property type="entry name" value="NanQ/TabA/YiaL"/>
</dbReference>
<dbReference type="EMBL" id="LVVZ01000018">
    <property type="protein sequence ID" value="OKL43735.1"/>
    <property type="molecule type" value="Genomic_DNA"/>
</dbReference>